<evidence type="ECO:0000256" key="7">
    <source>
        <dbReference type="ARBA" id="ARBA00023288"/>
    </source>
</evidence>
<feature type="compositionally biased region" description="Low complexity" evidence="9">
    <location>
        <begin position="19"/>
        <end position="29"/>
    </location>
</feature>
<dbReference type="FunFam" id="3.40.50.300:FF:000678">
    <property type="entry name" value="Rho GTPase Rho4"/>
    <property type="match status" value="1"/>
</dbReference>
<evidence type="ECO:0000256" key="1">
    <source>
        <dbReference type="ARBA" id="ARBA00004370"/>
    </source>
</evidence>
<dbReference type="AlphaFoldDB" id="A0AA39R1G4"/>
<dbReference type="SMART" id="SM00174">
    <property type="entry name" value="RHO"/>
    <property type="match status" value="1"/>
</dbReference>
<dbReference type="Gene3D" id="3.40.50.300">
    <property type="entry name" value="P-loop containing nucleotide triphosphate hydrolases"/>
    <property type="match status" value="1"/>
</dbReference>
<comment type="similarity">
    <text evidence="2">Belongs to the small GTPase superfamily. Rho family.</text>
</comment>
<dbReference type="PANTHER" id="PTHR24072">
    <property type="entry name" value="RHO FAMILY GTPASE"/>
    <property type="match status" value="1"/>
</dbReference>
<dbReference type="GO" id="GO:0003924">
    <property type="term" value="F:GTPase activity"/>
    <property type="evidence" value="ECO:0007669"/>
    <property type="project" value="InterPro"/>
</dbReference>
<dbReference type="SUPFAM" id="SSF52540">
    <property type="entry name" value="P-loop containing nucleoside triphosphate hydrolases"/>
    <property type="match status" value="1"/>
</dbReference>
<evidence type="ECO:0000256" key="4">
    <source>
        <dbReference type="ARBA" id="ARBA00022741"/>
    </source>
</evidence>
<feature type="compositionally biased region" description="Polar residues" evidence="9">
    <location>
        <begin position="38"/>
        <end position="59"/>
    </location>
</feature>
<accession>A0AA39R1G4</accession>
<comment type="subcellular location">
    <subcellularLocation>
        <location evidence="1">Membrane</location>
    </subcellularLocation>
</comment>
<keyword evidence="5" id="KW-0342">GTP-binding</keyword>
<feature type="region of interest" description="Disordered" evidence="9">
    <location>
        <begin position="253"/>
        <end position="286"/>
    </location>
</feature>
<dbReference type="PRINTS" id="PR00449">
    <property type="entry name" value="RASTRNSFRMNG"/>
</dbReference>
<protein>
    <submittedName>
        <fullName evidence="10">Uncharacterized protein</fullName>
    </submittedName>
</protein>
<dbReference type="InterPro" id="IPR003578">
    <property type="entry name" value="Small_GTPase_Rho"/>
</dbReference>
<keyword evidence="3" id="KW-0488">Methylation</keyword>
<gene>
    <name evidence="10" type="ORF">JMJ35_005158</name>
</gene>
<evidence type="ECO:0000256" key="3">
    <source>
        <dbReference type="ARBA" id="ARBA00022481"/>
    </source>
</evidence>
<keyword evidence="11" id="KW-1185">Reference proteome</keyword>
<name>A0AA39R1G4_9LECA</name>
<dbReference type="NCBIfam" id="TIGR00231">
    <property type="entry name" value="small_GTP"/>
    <property type="match status" value="1"/>
</dbReference>
<dbReference type="CDD" id="cd04132">
    <property type="entry name" value="Rho4_like"/>
    <property type="match status" value="1"/>
</dbReference>
<keyword evidence="6" id="KW-0472">Membrane</keyword>
<evidence type="ECO:0000256" key="9">
    <source>
        <dbReference type="SAM" id="MobiDB-lite"/>
    </source>
</evidence>
<dbReference type="PROSITE" id="PS51420">
    <property type="entry name" value="RHO"/>
    <property type="match status" value="1"/>
</dbReference>
<sequence length="286" mass="31410">MTEQGSYENYDFLRRGSRRSGVLGSQSGSISPRRKPVGQQSTRNSYGTSAASSTDRVSAATNITQPPSYSKKFVVVGDGGCGKTCLLISYSQGYFPEKYVPTVFENYITQTEHKPTGKTVELALWDTAGQEEYDRLRPLSYPETDLLFVCFAIDCPNSLENVMDKWYPEVLHFCPTTPLILVGLKSDLRNKKSCIDLLRTQGLTPVTAEQGQNVASQMGAMYVECSSKEMSGVHEVFELAVDTAVGREIAMKEQRQTQKQFGGNPALGGAGASNKRSKRRGPCSIL</sequence>
<organism evidence="10 11">
    <name type="scientific">Cladonia borealis</name>
    <dbReference type="NCBI Taxonomy" id="184061"/>
    <lineage>
        <taxon>Eukaryota</taxon>
        <taxon>Fungi</taxon>
        <taxon>Dikarya</taxon>
        <taxon>Ascomycota</taxon>
        <taxon>Pezizomycotina</taxon>
        <taxon>Lecanoromycetes</taxon>
        <taxon>OSLEUM clade</taxon>
        <taxon>Lecanoromycetidae</taxon>
        <taxon>Lecanorales</taxon>
        <taxon>Lecanorineae</taxon>
        <taxon>Cladoniaceae</taxon>
        <taxon>Cladonia</taxon>
    </lineage>
</organism>
<keyword evidence="8" id="KW-0636">Prenylation</keyword>
<dbReference type="InterPro" id="IPR027417">
    <property type="entry name" value="P-loop_NTPase"/>
</dbReference>
<dbReference type="InterPro" id="IPR001806">
    <property type="entry name" value="Small_GTPase"/>
</dbReference>
<keyword evidence="4" id="KW-0547">Nucleotide-binding</keyword>
<evidence type="ECO:0000313" key="11">
    <source>
        <dbReference type="Proteomes" id="UP001166286"/>
    </source>
</evidence>
<dbReference type="SMART" id="SM00175">
    <property type="entry name" value="RAB"/>
    <property type="match status" value="1"/>
</dbReference>
<dbReference type="GO" id="GO:0005525">
    <property type="term" value="F:GTP binding"/>
    <property type="evidence" value="ECO:0007669"/>
    <property type="project" value="UniProtKB-KW"/>
</dbReference>
<dbReference type="PROSITE" id="PS51421">
    <property type="entry name" value="RAS"/>
    <property type="match status" value="1"/>
</dbReference>
<reference evidence="10" key="1">
    <citation type="submission" date="2023-03" db="EMBL/GenBank/DDBJ databases">
        <title>Complete genome of Cladonia borealis.</title>
        <authorList>
            <person name="Park H."/>
        </authorList>
    </citation>
    <scope>NUCLEOTIDE SEQUENCE</scope>
    <source>
        <strain evidence="10">ANT050790</strain>
    </source>
</reference>
<feature type="region of interest" description="Disordered" evidence="9">
    <location>
        <begin position="18"/>
        <end position="59"/>
    </location>
</feature>
<comment type="caution">
    <text evidence="10">The sequence shown here is derived from an EMBL/GenBank/DDBJ whole genome shotgun (WGS) entry which is preliminary data.</text>
</comment>
<dbReference type="SMART" id="SM00173">
    <property type="entry name" value="RAS"/>
    <property type="match status" value="1"/>
</dbReference>
<evidence type="ECO:0000256" key="5">
    <source>
        <dbReference type="ARBA" id="ARBA00023134"/>
    </source>
</evidence>
<dbReference type="PROSITE" id="PS51419">
    <property type="entry name" value="RAB"/>
    <property type="match status" value="1"/>
</dbReference>
<dbReference type="GO" id="GO:0007264">
    <property type="term" value="P:small GTPase-mediated signal transduction"/>
    <property type="evidence" value="ECO:0007669"/>
    <property type="project" value="InterPro"/>
</dbReference>
<keyword evidence="7" id="KW-0449">Lipoprotein</keyword>
<evidence type="ECO:0000313" key="10">
    <source>
        <dbReference type="EMBL" id="KAK0512030.1"/>
    </source>
</evidence>
<evidence type="ECO:0000256" key="8">
    <source>
        <dbReference type="ARBA" id="ARBA00023289"/>
    </source>
</evidence>
<proteinExistence type="inferred from homology"/>
<dbReference type="Proteomes" id="UP001166286">
    <property type="component" value="Unassembled WGS sequence"/>
</dbReference>
<dbReference type="InterPro" id="IPR005225">
    <property type="entry name" value="Small_GTP-bd"/>
</dbReference>
<feature type="compositionally biased region" description="Basic residues" evidence="9">
    <location>
        <begin position="275"/>
        <end position="286"/>
    </location>
</feature>
<evidence type="ECO:0000256" key="2">
    <source>
        <dbReference type="ARBA" id="ARBA00010142"/>
    </source>
</evidence>
<dbReference type="GO" id="GO:0016020">
    <property type="term" value="C:membrane"/>
    <property type="evidence" value="ECO:0007669"/>
    <property type="project" value="UniProtKB-SubCell"/>
</dbReference>
<dbReference type="SMART" id="SM00176">
    <property type="entry name" value="RAN"/>
    <property type="match status" value="1"/>
</dbReference>
<dbReference type="GO" id="GO:0032506">
    <property type="term" value="P:cytokinetic process"/>
    <property type="evidence" value="ECO:0007669"/>
    <property type="project" value="UniProtKB-ARBA"/>
</dbReference>
<evidence type="ECO:0000256" key="6">
    <source>
        <dbReference type="ARBA" id="ARBA00023136"/>
    </source>
</evidence>
<dbReference type="EMBL" id="JAFEKC020000011">
    <property type="protein sequence ID" value="KAK0512030.1"/>
    <property type="molecule type" value="Genomic_DNA"/>
</dbReference>
<dbReference type="Pfam" id="PF00071">
    <property type="entry name" value="Ras"/>
    <property type="match status" value="1"/>
</dbReference>